<dbReference type="SUPFAM" id="SSF88946">
    <property type="entry name" value="Sigma2 domain of RNA polymerase sigma factors"/>
    <property type="match status" value="1"/>
</dbReference>
<protein>
    <submittedName>
        <fullName evidence="4">RNA polymerase sigma-70 factor, ECF subfamily</fullName>
    </submittedName>
</protein>
<dbReference type="EMBL" id="FUZA01000002">
    <property type="protein sequence ID" value="SKB86782.1"/>
    <property type="molecule type" value="Genomic_DNA"/>
</dbReference>
<dbReference type="SUPFAM" id="SSF54427">
    <property type="entry name" value="NTF2-like"/>
    <property type="match status" value="1"/>
</dbReference>
<dbReference type="InterPro" id="IPR032710">
    <property type="entry name" value="NTF2-like_dom_sf"/>
</dbReference>
<evidence type="ECO:0000313" key="5">
    <source>
        <dbReference type="Proteomes" id="UP000190897"/>
    </source>
</evidence>
<sequence>MKEALPSYKSHLFSVAYNILGQIQDAEDVVQDCFEDILSTPDREVQNEKAYLTRVVANKSIDRLKKLQKEREQYPGTWLPEPYLQPETPAVDEEKIDILSYGLMSLIEQLNPVERAVFVLREAFDYSYASLSEILQTSETNCRKILSRARGKLRSEPLRQTDAKSYRELLDAFLRAHQHGDIKSLASLLKEDIIVYSDGGGKASAALKPITGSDNVMQLLEAISRMEAVQAQTVQIVRINGHHGLVFISNQKPETIFYFDADEMCFSKMYIIRNPDKIKMGSI</sequence>
<comment type="subunit">
    <text evidence="1">Interacts transiently with the RNA polymerase catalytic core formed by RpoA, RpoB, RpoC and RpoZ (2 alpha, 1 beta, 1 beta' and 1 omega subunit) to form the RNA polymerase holoenzyme that can initiate transcription.</text>
</comment>
<dbReference type="AlphaFoldDB" id="A0A1T5ES13"/>
<dbReference type="InterPro" id="IPR036388">
    <property type="entry name" value="WH-like_DNA-bd_sf"/>
</dbReference>
<dbReference type="PANTHER" id="PTHR30173">
    <property type="entry name" value="SIGMA 19 FACTOR"/>
    <property type="match status" value="1"/>
</dbReference>
<dbReference type="Gene3D" id="1.10.1740.10">
    <property type="match status" value="1"/>
</dbReference>
<dbReference type="Gene3D" id="3.10.450.50">
    <property type="match status" value="1"/>
</dbReference>
<dbReference type="Proteomes" id="UP000190897">
    <property type="component" value="Unassembled WGS sequence"/>
</dbReference>
<feature type="domain" description="RNA polymerase sigma factor 70 region 4 type 2" evidence="3">
    <location>
        <begin position="103"/>
        <end position="153"/>
    </location>
</feature>
<dbReference type="InterPro" id="IPR052704">
    <property type="entry name" value="ECF_Sigma-70_Domain"/>
</dbReference>
<dbReference type="InterPro" id="IPR013249">
    <property type="entry name" value="RNA_pol_sigma70_r4_t2"/>
</dbReference>
<dbReference type="NCBIfam" id="TIGR02937">
    <property type="entry name" value="sigma70-ECF"/>
    <property type="match status" value="1"/>
</dbReference>
<name>A0A1T5ES13_9BACT</name>
<reference evidence="5" key="1">
    <citation type="submission" date="2017-02" db="EMBL/GenBank/DDBJ databases">
        <authorList>
            <person name="Varghese N."/>
            <person name="Submissions S."/>
        </authorList>
    </citation>
    <scope>NUCLEOTIDE SEQUENCE [LARGE SCALE GENOMIC DNA]</scope>
    <source>
        <strain evidence="5">DSM 22270</strain>
    </source>
</reference>
<dbReference type="PANTHER" id="PTHR30173:SF36">
    <property type="entry name" value="ECF RNA POLYMERASE SIGMA FACTOR SIGJ"/>
    <property type="match status" value="1"/>
</dbReference>
<keyword evidence="5" id="KW-1185">Reference proteome</keyword>
<dbReference type="InterPro" id="IPR013324">
    <property type="entry name" value="RNA_pol_sigma_r3/r4-like"/>
</dbReference>
<feature type="domain" description="RNA polymerase sigma-70 region 2" evidence="2">
    <location>
        <begin position="7"/>
        <end position="69"/>
    </location>
</feature>
<dbReference type="GO" id="GO:0016987">
    <property type="term" value="F:sigma factor activity"/>
    <property type="evidence" value="ECO:0007669"/>
    <property type="project" value="InterPro"/>
</dbReference>
<dbReference type="GO" id="GO:0003677">
    <property type="term" value="F:DNA binding"/>
    <property type="evidence" value="ECO:0007669"/>
    <property type="project" value="InterPro"/>
</dbReference>
<proteinExistence type="predicted"/>
<dbReference type="InterPro" id="IPR014284">
    <property type="entry name" value="RNA_pol_sigma-70_dom"/>
</dbReference>
<gene>
    <name evidence="4" type="ORF">SAMN05660293_02723</name>
</gene>
<dbReference type="Gene3D" id="1.10.10.10">
    <property type="entry name" value="Winged helix-like DNA-binding domain superfamily/Winged helix DNA-binding domain"/>
    <property type="match status" value="1"/>
</dbReference>
<accession>A0A1T5ES13</accession>
<dbReference type="RefSeq" id="WP_082215175.1">
    <property type="nucleotide sequence ID" value="NZ_FUZA01000002.1"/>
</dbReference>
<dbReference type="STRING" id="651661.SAMN05660293_02723"/>
<dbReference type="SUPFAM" id="SSF88659">
    <property type="entry name" value="Sigma3 and sigma4 domains of RNA polymerase sigma factors"/>
    <property type="match status" value="1"/>
</dbReference>
<dbReference type="Pfam" id="PF04542">
    <property type="entry name" value="Sigma70_r2"/>
    <property type="match status" value="1"/>
</dbReference>
<dbReference type="Pfam" id="PF08281">
    <property type="entry name" value="Sigma70_r4_2"/>
    <property type="match status" value="1"/>
</dbReference>
<dbReference type="GO" id="GO:0006352">
    <property type="term" value="P:DNA-templated transcription initiation"/>
    <property type="evidence" value="ECO:0007669"/>
    <property type="project" value="InterPro"/>
</dbReference>
<evidence type="ECO:0000259" key="3">
    <source>
        <dbReference type="Pfam" id="PF08281"/>
    </source>
</evidence>
<dbReference type="OrthoDB" id="3211555at2"/>
<evidence type="ECO:0000256" key="1">
    <source>
        <dbReference type="ARBA" id="ARBA00011344"/>
    </source>
</evidence>
<dbReference type="InterPro" id="IPR013325">
    <property type="entry name" value="RNA_pol_sigma_r2"/>
</dbReference>
<organism evidence="4 5">
    <name type="scientific">Dyadobacter psychrophilus</name>
    <dbReference type="NCBI Taxonomy" id="651661"/>
    <lineage>
        <taxon>Bacteria</taxon>
        <taxon>Pseudomonadati</taxon>
        <taxon>Bacteroidota</taxon>
        <taxon>Cytophagia</taxon>
        <taxon>Cytophagales</taxon>
        <taxon>Spirosomataceae</taxon>
        <taxon>Dyadobacter</taxon>
    </lineage>
</organism>
<evidence type="ECO:0000259" key="2">
    <source>
        <dbReference type="Pfam" id="PF04542"/>
    </source>
</evidence>
<dbReference type="CDD" id="cd06171">
    <property type="entry name" value="Sigma70_r4"/>
    <property type="match status" value="1"/>
</dbReference>
<evidence type="ECO:0000313" key="4">
    <source>
        <dbReference type="EMBL" id="SKB86782.1"/>
    </source>
</evidence>
<dbReference type="InterPro" id="IPR007627">
    <property type="entry name" value="RNA_pol_sigma70_r2"/>
</dbReference>